<accession>A0A1L3MVN9</accession>
<proteinExistence type="predicted"/>
<gene>
    <name evidence="1" type="ORF">A9C19_17575</name>
</gene>
<protein>
    <submittedName>
        <fullName evidence="1">Uncharacterized protein</fullName>
    </submittedName>
</protein>
<evidence type="ECO:0000313" key="2">
    <source>
        <dbReference type="Proteomes" id="UP000181936"/>
    </source>
</evidence>
<organism evidence="1 2">
    <name type="scientific">Bacillus weihaiensis</name>
    <dbReference type="NCBI Taxonomy" id="1547283"/>
    <lineage>
        <taxon>Bacteria</taxon>
        <taxon>Bacillati</taxon>
        <taxon>Bacillota</taxon>
        <taxon>Bacilli</taxon>
        <taxon>Bacillales</taxon>
        <taxon>Bacillaceae</taxon>
        <taxon>Bacillus</taxon>
    </lineage>
</organism>
<dbReference type="Proteomes" id="UP000181936">
    <property type="component" value="Chromosome"/>
</dbReference>
<dbReference type="OrthoDB" id="2868408at2"/>
<keyword evidence="2" id="KW-1185">Reference proteome</keyword>
<dbReference type="KEGG" id="bwh:A9C19_17575"/>
<evidence type="ECO:0000313" key="1">
    <source>
        <dbReference type="EMBL" id="APH06396.1"/>
    </source>
</evidence>
<reference evidence="1 2" key="1">
    <citation type="journal article" date="2016" name="Sci. Rep.">
        <title>Complete genome sequence and transcriptomic analysis of a novel marine strain Bacillus weihaiensis reveals the mechanism of brown algae degradation.</title>
        <authorList>
            <person name="Zhu Y."/>
            <person name="Chen P."/>
            <person name="Bao Y."/>
            <person name="Men Y."/>
            <person name="Zeng Y."/>
            <person name="Yang J."/>
            <person name="Sun J."/>
            <person name="Sun Y."/>
        </authorList>
    </citation>
    <scope>NUCLEOTIDE SEQUENCE [LARGE SCALE GENOMIC DNA]</scope>
    <source>
        <strain evidence="1 2">Alg07</strain>
    </source>
</reference>
<dbReference type="AlphaFoldDB" id="A0A1L3MVN9"/>
<sequence length="105" mass="12395">MNVPKEDWETIHYFTYKTKTNKKQPSNVEVGRKLSEMDTKYLVYLIHLLGDYIQSQADDIRKSKGSSLLFQTTVFDFLSTKVMLEAEVNKRLKYMQISQVYSEED</sequence>
<dbReference type="RefSeq" id="WP_072581195.1">
    <property type="nucleotide sequence ID" value="NZ_CP016020.1"/>
</dbReference>
<dbReference type="EMBL" id="CP016020">
    <property type="protein sequence ID" value="APH06396.1"/>
    <property type="molecule type" value="Genomic_DNA"/>
</dbReference>
<name>A0A1L3MVN9_9BACI</name>